<feature type="compositionally biased region" description="Low complexity" evidence="2">
    <location>
        <begin position="489"/>
        <end position="523"/>
    </location>
</feature>
<dbReference type="InParanoid" id="A0A1D3D956"/>
<comment type="caution">
    <text evidence="3">The sequence shown here is derived from an EMBL/GenBank/DDBJ whole genome shotgun (WGS) entry which is preliminary data.</text>
</comment>
<dbReference type="EMBL" id="JROU02000216">
    <property type="protein sequence ID" value="OEH79969.1"/>
    <property type="molecule type" value="Genomic_DNA"/>
</dbReference>
<feature type="compositionally biased region" description="Polar residues" evidence="2">
    <location>
        <begin position="144"/>
        <end position="153"/>
    </location>
</feature>
<dbReference type="AlphaFoldDB" id="A0A1D3D956"/>
<evidence type="ECO:0000313" key="4">
    <source>
        <dbReference type="Proteomes" id="UP000095192"/>
    </source>
</evidence>
<keyword evidence="1" id="KW-0175">Coiled coil</keyword>
<feature type="region of interest" description="Disordered" evidence="2">
    <location>
        <begin position="124"/>
        <end position="162"/>
    </location>
</feature>
<dbReference type="VEuPathDB" id="ToxoDB:cyc_00947"/>
<evidence type="ECO:0000256" key="1">
    <source>
        <dbReference type="SAM" id="Coils"/>
    </source>
</evidence>
<evidence type="ECO:0000313" key="3">
    <source>
        <dbReference type="EMBL" id="OEH79969.1"/>
    </source>
</evidence>
<feature type="region of interest" description="Disordered" evidence="2">
    <location>
        <begin position="489"/>
        <end position="524"/>
    </location>
</feature>
<evidence type="ECO:0000256" key="2">
    <source>
        <dbReference type="SAM" id="MobiDB-lite"/>
    </source>
</evidence>
<organism evidence="3 4">
    <name type="scientific">Cyclospora cayetanensis</name>
    <dbReference type="NCBI Taxonomy" id="88456"/>
    <lineage>
        <taxon>Eukaryota</taxon>
        <taxon>Sar</taxon>
        <taxon>Alveolata</taxon>
        <taxon>Apicomplexa</taxon>
        <taxon>Conoidasida</taxon>
        <taxon>Coccidia</taxon>
        <taxon>Eucoccidiorida</taxon>
        <taxon>Eimeriorina</taxon>
        <taxon>Eimeriidae</taxon>
        <taxon>Cyclospora</taxon>
    </lineage>
</organism>
<accession>A0A1D3D956</accession>
<reference evidence="3 4" key="1">
    <citation type="journal article" date="2016" name="BMC Genomics">
        <title>Comparative genomics reveals Cyclospora cayetanensis possesses coccidia-like metabolism and invasion components but unique surface antigens.</title>
        <authorList>
            <person name="Liu S."/>
            <person name="Wang L."/>
            <person name="Zheng H."/>
            <person name="Xu Z."/>
            <person name="Roellig D.M."/>
            <person name="Li N."/>
            <person name="Frace M.A."/>
            <person name="Tang K."/>
            <person name="Arrowood M.J."/>
            <person name="Moss D.M."/>
            <person name="Zhang L."/>
            <person name="Feng Y."/>
            <person name="Xiao L."/>
        </authorList>
    </citation>
    <scope>NUCLEOTIDE SEQUENCE [LARGE SCALE GENOMIC DNA]</scope>
    <source>
        <strain evidence="3 4">CHN_HEN01</strain>
    </source>
</reference>
<keyword evidence="4" id="KW-1185">Reference proteome</keyword>
<gene>
    <name evidence="3" type="ORF">cyc_00947</name>
</gene>
<dbReference type="Proteomes" id="UP000095192">
    <property type="component" value="Unassembled WGS sequence"/>
</dbReference>
<protein>
    <submittedName>
        <fullName evidence="3">Uncharacterized protein</fullName>
    </submittedName>
</protein>
<name>A0A1D3D956_9EIME</name>
<proteinExistence type="predicted"/>
<feature type="region of interest" description="Disordered" evidence="2">
    <location>
        <begin position="1"/>
        <end position="49"/>
    </location>
</feature>
<feature type="coiled-coil region" evidence="1">
    <location>
        <begin position="182"/>
        <end position="209"/>
    </location>
</feature>
<sequence>MQAETGNGGVLAPLHADALDPAEEMSDAEIRSSRSGSRWPHHMSPSLTQTADFGRLQDDSSRTSSPASLVKAAAADTAVQLALLVSPVPSFGSSGKLLLSPPSAAARTVAEALGRLRKQNDALAAEMRQREAVSTRQQQQQQQKTPRTLQSGSLFRRSSVGGSQQQILRREALDLARQYEAKALLRSEVAMLNDTLAKEKRERSNAEAASALQLKCCEKAAAELRATKEEASAGAISLSASSGVVTLRLQEQLHPLKLGERCDDPRLLMRCDKALQGMQRQTLHQLIKSCCVAFRCLPASLSEVAALHQQGESMQQQLSQVSSKFFRKGIKKEMHAFARAKEAGDASSAARKCTAFGCGACEDPEEATQATGCTRNRSSRLLQQLAAAEVDFHRRHVSWACGVCLQLSNYTTLQRLVVEREVVRLLDQQKQHAEMLQQQQRLIVQQQAIILSSNTLVTPSAVAAANAQLAAAEAAVAAQEQVQAPSATSQQLQQQQQQQPQQQQQQQPQQQLQQQPSSAAAASKETVARVLGELLQSVIQG</sequence>